<feature type="compositionally biased region" description="Low complexity" evidence="1">
    <location>
        <begin position="120"/>
        <end position="138"/>
    </location>
</feature>
<evidence type="ECO:0000313" key="3">
    <source>
        <dbReference type="Proteomes" id="UP000256328"/>
    </source>
</evidence>
<proteinExistence type="predicted"/>
<dbReference type="Proteomes" id="UP000256328">
    <property type="component" value="Unassembled WGS sequence"/>
</dbReference>
<keyword evidence="3" id="KW-1185">Reference proteome</keyword>
<feature type="compositionally biased region" description="Basic and acidic residues" evidence="1">
    <location>
        <begin position="46"/>
        <end position="57"/>
    </location>
</feature>
<dbReference type="OrthoDB" id="10343009at2759"/>
<organism evidence="2 3">
    <name type="scientific">Coleophoma crateriformis</name>
    <dbReference type="NCBI Taxonomy" id="565419"/>
    <lineage>
        <taxon>Eukaryota</taxon>
        <taxon>Fungi</taxon>
        <taxon>Dikarya</taxon>
        <taxon>Ascomycota</taxon>
        <taxon>Pezizomycotina</taxon>
        <taxon>Leotiomycetes</taxon>
        <taxon>Helotiales</taxon>
        <taxon>Dermateaceae</taxon>
        <taxon>Coleophoma</taxon>
    </lineage>
</organism>
<evidence type="ECO:0000256" key="1">
    <source>
        <dbReference type="SAM" id="MobiDB-lite"/>
    </source>
</evidence>
<feature type="region of interest" description="Disordered" evidence="1">
    <location>
        <begin position="117"/>
        <end position="138"/>
    </location>
</feature>
<reference evidence="2 3" key="1">
    <citation type="journal article" date="2018" name="IMA Fungus">
        <title>IMA Genome-F 9: Draft genome sequence of Annulohypoxylon stygium, Aspergillus mulundensis, Berkeleyomyces basicola (syn. Thielaviopsis basicola), Ceratocystis smalleyi, two Cercospora beticola strains, Coleophoma cylindrospora, Fusarium fracticaudum, Phialophora cf. hyalina, and Morchella septimelata.</title>
        <authorList>
            <person name="Wingfield B.D."/>
            <person name="Bills G.F."/>
            <person name="Dong Y."/>
            <person name="Huang W."/>
            <person name="Nel W.J."/>
            <person name="Swalarsk-Parry B.S."/>
            <person name="Vaghefi N."/>
            <person name="Wilken P.M."/>
            <person name="An Z."/>
            <person name="de Beer Z.W."/>
            <person name="De Vos L."/>
            <person name="Chen L."/>
            <person name="Duong T.A."/>
            <person name="Gao Y."/>
            <person name="Hammerbacher A."/>
            <person name="Kikkert J.R."/>
            <person name="Li Y."/>
            <person name="Li H."/>
            <person name="Li K."/>
            <person name="Li Q."/>
            <person name="Liu X."/>
            <person name="Ma X."/>
            <person name="Naidoo K."/>
            <person name="Pethybridge S.J."/>
            <person name="Sun J."/>
            <person name="Steenkamp E.T."/>
            <person name="van der Nest M.A."/>
            <person name="van Wyk S."/>
            <person name="Wingfield M.J."/>
            <person name="Xiong C."/>
            <person name="Yue Q."/>
            <person name="Zhang X."/>
        </authorList>
    </citation>
    <scope>NUCLEOTIDE SEQUENCE [LARGE SCALE GENOMIC DNA]</scope>
    <source>
        <strain evidence="2 3">BP5796</strain>
    </source>
</reference>
<protein>
    <submittedName>
        <fullName evidence="2">Uncharacterized protein</fullName>
    </submittedName>
</protein>
<comment type="caution">
    <text evidence="2">The sequence shown here is derived from an EMBL/GenBank/DDBJ whole genome shotgun (WGS) entry which is preliminary data.</text>
</comment>
<name>A0A3D8SI55_9HELO</name>
<sequence>MEAMQPRKSIVLDSKEILDRGIMEKLQELERQDPLADLQSVQSLQEESKAVEDDKSLQDFLGKQSQKLNEQRDAQKQFSAWMLSEFGARETRESHKREKVEDPAIAKLGRKLRKRTCNKTSTAAGGSSTATRLASAGSNTGCPARVVMHHTRQYHRAIVQQMREAFASLDINKMQSDTTNSAPNAVESREARPRFKNPQMQRAVEDYMCRAAGAPPPLPMTQRVWNPEELPKVPPPSPDTTPILPYRGFLKPQITSEVSSNLGAEHKRNLDQFEVVEPFSTTDSHVAEEDTKEWSEINGLDDEAWESLPAASNMEVISANYWTLL</sequence>
<accession>A0A3D8SI55</accession>
<evidence type="ECO:0000313" key="2">
    <source>
        <dbReference type="EMBL" id="RDW85854.1"/>
    </source>
</evidence>
<dbReference type="EMBL" id="PDLN01000005">
    <property type="protein sequence ID" value="RDW85854.1"/>
    <property type="molecule type" value="Genomic_DNA"/>
</dbReference>
<feature type="region of interest" description="Disordered" evidence="1">
    <location>
        <begin position="43"/>
        <end position="73"/>
    </location>
</feature>
<gene>
    <name evidence="2" type="ORF">BP5796_04179</name>
</gene>
<dbReference type="AlphaFoldDB" id="A0A3D8SI55"/>